<dbReference type="Proteomes" id="UP000663844">
    <property type="component" value="Unassembled WGS sequence"/>
</dbReference>
<dbReference type="AlphaFoldDB" id="A0A820FJN7"/>
<dbReference type="GO" id="GO:0005975">
    <property type="term" value="P:carbohydrate metabolic process"/>
    <property type="evidence" value="ECO:0007669"/>
    <property type="project" value="InterPro"/>
</dbReference>
<evidence type="ECO:0000256" key="1">
    <source>
        <dbReference type="ARBA" id="ARBA00008061"/>
    </source>
</evidence>
<gene>
    <name evidence="4" type="ORF">OXD698_LOCUS44034</name>
</gene>
<accession>A0A820FJN7</accession>
<proteinExistence type="inferred from homology"/>
<dbReference type="SUPFAM" id="SSF81296">
    <property type="entry name" value="E set domains"/>
    <property type="match status" value="1"/>
</dbReference>
<dbReference type="Pfam" id="PF02922">
    <property type="entry name" value="CBM_48"/>
    <property type="match status" value="1"/>
</dbReference>
<dbReference type="InterPro" id="IPR006047">
    <property type="entry name" value="GH13_cat_dom"/>
</dbReference>
<dbReference type="InterPro" id="IPR013783">
    <property type="entry name" value="Ig-like_fold"/>
</dbReference>
<feature type="domain" description="Glycoside hydrolase family 13 N-terminal" evidence="3">
    <location>
        <begin position="2"/>
        <end position="68"/>
    </location>
</feature>
<evidence type="ECO:0000259" key="2">
    <source>
        <dbReference type="Pfam" id="PF00128"/>
    </source>
</evidence>
<comment type="caution">
    <text evidence="4">The sequence shown here is derived from an EMBL/GenBank/DDBJ whole genome shotgun (WGS) entry which is preliminary data.</text>
</comment>
<sequence>MKFSLFAPTIDDVKLILDDKEIDMDKQSDGRFICTVDNIFNGDHKYKFRIKKKEWIWSNSIDIIDPYATKYDLKEKCALFRILYEMFVQDFADDGQFSGVINKLDYLVELGINAIELTPVMGIEEAENDTWGYLPSHFFSIRSSYGTKNDLKLLVDECHSRKIRVFIDCVFLLD</sequence>
<comment type="similarity">
    <text evidence="1">Belongs to the glycosyl hydrolase 13 family.</text>
</comment>
<dbReference type="PANTHER" id="PTHR43002">
    <property type="entry name" value="GLYCOGEN DEBRANCHING ENZYME"/>
    <property type="match status" value="1"/>
</dbReference>
<dbReference type="Pfam" id="PF00128">
    <property type="entry name" value="Alpha-amylase"/>
    <property type="match status" value="1"/>
</dbReference>
<dbReference type="Gene3D" id="3.20.20.80">
    <property type="entry name" value="Glycosidases"/>
    <property type="match status" value="1"/>
</dbReference>
<evidence type="ECO:0000313" key="5">
    <source>
        <dbReference type="Proteomes" id="UP000663844"/>
    </source>
</evidence>
<dbReference type="InterPro" id="IPR014756">
    <property type="entry name" value="Ig_E-set"/>
</dbReference>
<evidence type="ECO:0000313" key="4">
    <source>
        <dbReference type="EMBL" id="CAF4262115.1"/>
    </source>
</evidence>
<dbReference type="GO" id="GO:0004553">
    <property type="term" value="F:hydrolase activity, hydrolyzing O-glycosyl compounds"/>
    <property type="evidence" value="ECO:0007669"/>
    <property type="project" value="InterPro"/>
</dbReference>
<dbReference type="SUPFAM" id="SSF51445">
    <property type="entry name" value="(Trans)glycosidases"/>
    <property type="match status" value="1"/>
</dbReference>
<name>A0A820FJN7_9BILA</name>
<feature type="domain" description="Glycosyl hydrolase family 13 catalytic" evidence="2">
    <location>
        <begin position="92"/>
        <end position="171"/>
    </location>
</feature>
<evidence type="ECO:0008006" key="6">
    <source>
        <dbReference type="Google" id="ProtNLM"/>
    </source>
</evidence>
<reference evidence="4" key="1">
    <citation type="submission" date="2021-02" db="EMBL/GenBank/DDBJ databases">
        <authorList>
            <person name="Nowell W R."/>
        </authorList>
    </citation>
    <scope>NUCLEOTIDE SEQUENCE</scope>
</reference>
<dbReference type="InterPro" id="IPR004193">
    <property type="entry name" value="Glyco_hydro_13_N"/>
</dbReference>
<protein>
    <recommendedName>
        <fullName evidence="6">Glycosyl hydrolase family 13 catalytic domain-containing protein</fullName>
    </recommendedName>
</protein>
<organism evidence="4 5">
    <name type="scientific">Adineta steineri</name>
    <dbReference type="NCBI Taxonomy" id="433720"/>
    <lineage>
        <taxon>Eukaryota</taxon>
        <taxon>Metazoa</taxon>
        <taxon>Spiralia</taxon>
        <taxon>Gnathifera</taxon>
        <taxon>Rotifera</taxon>
        <taxon>Eurotatoria</taxon>
        <taxon>Bdelloidea</taxon>
        <taxon>Adinetida</taxon>
        <taxon>Adinetidae</taxon>
        <taxon>Adineta</taxon>
    </lineage>
</organism>
<dbReference type="InterPro" id="IPR017853">
    <property type="entry name" value="GH"/>
</dbReference>
<dbReference type="EMBL" id="CAJOAZ010013087">
    <property type="protein sequence ID" value="CAF4262115.1"/>
    <property type="molecule type" value="Genomic_DNA"/>
</dbReference>
<evidence type="ECO:0000259" key="3">
    <source>
        <dbReference type="Pfam" id="PF02922"/>
    </source>
</evidence>
<dbReference type="Gene3D" id="2.60.40.10">
    <property type="entry name" value="Immunoglobulins"/>
    <property type="match status" value="1"/>
</dbReference>